<dbReference type="OrthoDB" id="19039at2759"/>
<protein>
    <recommendedName>
        <fullName evidence="12">Mannosyltransferase</fullName>
        <ecNumber evidence="12">2.4.1.-</ecNumber>
    </recommendedName>
</protein>
<keyword evidence="4 12" id="KW-0328">Glycosyltransferase</keyword>
<evidence type="ECO:0000256" key="6">
    <source>
        <dbReference type="ARBA" id="ARBA00022692"/>
    </source>
</evidence>
<dbReference type="Proteomes" id="UP000076727">
    <property type="component" value="Unassembled WGS sequence"/>
</dbReference>
<evidence type="ECO:0000256" key="7">
    <source>
        <dbReference type="ARBA" id="ARBA00022824"/>
    </source>
</evidence>
<sequence length="537" mass="59608">MSFILDLYLVGVPWLHILLAPYTKVEESFNLHATHDVLMYGVQPHVLQNYDHRVFPGAVPRTFIGSVILAWAAGPVAHLAGTLGYISQKSDIQVLVRIVLSTVNAIGFCLLRRAVSRRFGRLVSWLYVALTVSQFHLPFWIGRTLPNMFALFPVNIALYYLVNRPPNSTRPPSSAYHSAIVLLTCTAAIFRSEIALLLGPLALQGLLRGYTTFWSLLKVGMIAGICSAGLSLALTTLVDSYFWQQWPLWPELHGIFFNVVEGKSAEWGVSPFHTYFTSYLPKLLLGSLPLSLVGFLLDSRIRALLLPHLCFIALLSCLGHKEWRFVVYVIPAFNIAAARGATWIVTRPKSKFLARLSVLGTLGLITLNFAATTLLTLASINNYPGGEALSTFNTYYANETYVHVHISNLAAQTGASLFLHTHASPYLGGLDLAPLTQQWVYDKTEHLTPQMLSGSKEFTHVIVESDGSSSSLPTGFSSSYWRPVTSISGFDRWRFHPRLREMVKGRGKGLVENLGVLVRSLEMVTSEKLVILARKGY</sequence>
<evidence type="ECO:0000256" key="10">
    <source>
        <dbReference type="ARBA" id="ARBA00044721"/>
    </source>
</evidence>
<comment type="similarity">
    <text evidence="3 12">Belongs to the glycosyltransferase 22 family.</text>
</comment>
<feature type="transmembrane region" description="Helical" evidence="12">
    <location>
        <begin position="219"/>
        <end position="243"/>
    </location>
</feature>
<evidence type="ECO:0000256" key="4">
    <source>
        <dbReference type="ARBA" id="ARBA00022676"/>
    </source>
</evidence>
<evidence type="ECO:0000256" key="1">
    <source>
        <dbReference type="ARBA" id="ARBA00004477"/>
    </source>
</evidence>
<evidence type="ECO:0000256" key="8">
    <source>
        <dbReference type="ARBA" id="ARBA00022989"/>
    </source>
</evidence>
<dbReference type="GO" id="GO:0006487">
    <property type="term" value="P:protein N-linked glycosylation"/>
    <property type="evidence" value="ECO:0007669"/>
    <property type="project" value="TreeGrafter"/>
</dbReference>
<evidence type="ECO:0000256" key="11">
    <source>
        <dbReference type="ARBA" id="ARBA00048899"/>
    </source>
</evidence>
<evidence type="ECO:0000256" key="9">
    <source>
        <dbReference type="ARBA" id="ARBA00023136"/>
    </source>
</evidence>
<reference evidence="13 14" key="1">
    <citation type="journal article" date="2016" name="Mol. Biol. Evol.">
        <title>Comparative Genomics of Early-Diverging Mushroom-Forming Fungi Provides Insights into the Origins of Lignocellulose Decay Capabilities.</title>
        <authorList>
            <person name="Nagy L.G."/>
            <person name="Riley R."/>
            <person name="Tritt A."/>
            <person name="Adam C."/>
            <person name="Daum C."/>
            <person name="Floudas D."/>
            <person name="Sun H."/>
            <person name="Yadav J.S."/>
            <person name="Pangilinan J."/>
            <person name="Larsson K.H."/>
            <person name="Matsuura K."/>
            <person name="Barry K."/>
            <person name="Labutti K."/>
            <person name="Kuo R."/>
            <person name="Ohm R.A."/>
            <person name="Bhattacharya S.S."/>
            <person name="Shirouzu T."/>
            <person name="Yoshinaga Y."/>
            <person name="Martin F.M."/>
            <person name="Grigoriev I.V."/>
            <person name="Hibbett D.S."/>
        </authorList>
    </citation>
    <scope>NUCLEOTIDE SEQUENCE [LARGE SCALE GENOMIC DNA]</scope>
    <source>
        <strain evidence="13 14">L-15889</strain>
    </source>
</reference>
<keyword evidence="7 12" id="KW-0256">Endoplasmic reticulum</keyword>
<keyword evidence="6 12" id="KW-0812">Transmembrane</keyword>
<comment type="function">
    <text evidence="10">Mannosyltransferase that operates in the biosynthetic pathway of dolichol-linked oligosaccharides, the glycan precursors employed in protein asparagine (N)-glycosylation. The assembly of dolichol-linked oligosaccharides begins on the cytosolic side of the endoplasmic reticulum membrane and finishes in its lumen. The sequential addition of sugars to dolichol pyrophosphate produces dolichol-linked oligosaccharides containing fourteen sugars, including two GlcNAcs, nine mannoses and three glucoses. Once assembled, the oligosaccharide is transferred from the lipid to nascent proteins by oligosaccharyltransferases. In the lumen of the endoplasmic reticulum, adds the eighth mannose residue in an alpha-1,6 linkage onto Man(7)GlcNAc(2)-PP-dolichol to produce Man(8)GlcNAc(2)-PP-dolichol.</text>
</comment>
<evidence type="ECO:0000256" key="5">
    <source>
        <dbReference type="ARBA" id="ARBA00022679"/>
    </source>
</evidence>
<evidence type="ECO:0000256" key="2">
    <source>
        <dbReference type="ARBA" id="ARBA00004922"/>
    </source>
</evidence>
<dbReference type="GO" id="GO:0005789">
    <property type="term" value="C:endoplasmic reticulum membrane"/>
    <property type="evidence" value="ECO:0007669"/>
    <property type="project" value="UniProtKB-SubCell"/>
</dbReference>
<evidence type="ECO:0000313" key="14">
    <source>
        <dbReference type="Proteomes" id="UP000076727"/>
    </source>
</evidence>
<keyword evidence="5 13" id="KW-0808">Transferase</keyword>
<keyword evidence="14" id="KW-1185">Reference proteome</keyword>
<comment type="subcellular location">
    <subcellularLocation>
        <location evidence="1 12">Endoplasmic reticulum membrane</location>
        <topology evidence="1 12">Multi-pass membrane protein</topology>
    </subcellularLocation>
</comment>
<feature type="transmembrane region" description="Helical" evidence="12">
    <location>
        <begin position="358"/>
        <end position="380"/>
    </location>
</feature>
<feature type="transmembrane region" description="Helical" evidence="12">
    <location>
        <begin position="92"/>
        <end position="111"/>
    </location>
</feature>
<dbReference type="STRING" id="1314783.A0A165NV15"/>
<organism evidence="13 14">
    <name type="scientific">Daedalea quercina L-15889</name>
    <dbReference type="NCBI Taxonomy" id="1314783"/>
    <lineage>
        <taxon>Eukaryota</taxon>
        <taxon>Fungi</taxon>
        <taxon>Dikarya</taxon>
        <taxon>Basidiomycota</taxon>
        <taxon>Agaricomycotina</taxon>
        <taxon>Agaricomycetes</taxon>
        <taxon>Polyporales</taxon>
        <taxon>Fomitopsis</taxon>
    </lineage>
</organism>
<keyword evidence="8 12" id="KW-1133">Transmembrane helix</keyword>
<feature type="transmembrane region" description="Helical" evidence="12">
    <location>
        <begin position="175"/>
        <end position="198"/>
    </location>
</feature>
<evidence type="ECO:0000256" key="3">
    <source>
        <dbReference type="ARBA" id="ARBA00007063"/>
    </source>
</evidence>
<dbReference type="Pfam" id="PF03901">
    <property type="entry name" value="Glyco_transf_22"/>
    <property type="match status" value="1"/>
</dbReference>
<dbReference type="GO" id="GO:0052917">
    <property type="term" value="F:dol-P-Man:Man(7)GlcNAc(2)-PP-Dol alpha-1,6-mannosyltransferase activity"/>
    <property type="evidence" value="ECO:0007669"/>
    <property type="project" value="UniProtKB-EC"/>
</dbReference>
<dbReference type="AlphaFoldDB" id="A0A165NV15"/>
<evidence type="ECO:0000256" key="12">
    <source>
        <dbReference type="RuleBase" id="RU363075"/>
    </source>
</evidence>
<comment type="pathway">
    <text evidence="2">Protein modification; protein glycosylation.</text>
</comment>
<keyword evidence="9 12" id="KW-0472">Membrane</keyword>
<dbReference type="EC" id="2.4.1.-" evidence="12"/>
<dbReference type="UniPathway" id="UPA00378"/>
<feature type="transmembrane region" description="Helical" evidence="12">
    <location>
        <begin position="63"/>
        <end position="86"/>
    </location>
</feature>
<name>A0A165NV15_9APHY</name>
<dbReference type="PANTHER" id="PTHR22760">
    <property type="entry name" value="GLYCOSYLTRANSFERASE"/>
    <property type="match status" value="1"/>
</dbReference>
<dbReference type="PANTHER" id="PTHR22760:SF1">
    <property type="entry name" value="DOL-P-MAN:MAN(7)GLCNAC(2)-PP-DOL ALPHA-1,6-MANNOSYLTRANSFERASE"/>
    <property type="match status" value="1"/>
</dbReference>
<dbReference type="EMBL" id="KV429076">
    <property type="protein sequence ID" value="KZT67408.1"/>
    <property type="molecule type" value="Genomic_DNA"/>
</dbReference>
<dbReference type="InterPro" id="IPR005599">
    <property type="entry name" value="GPI_mannosylTrfase"/>
</dbReference>
<comment type="catalytic activity">
    <reaction evidence="11">
        <text>an alpha-D-Man-(1-&gt;2)-alpha-D-Man-(1-&gt;2)-alpha-D-Man-(1-&gt;3)-[alpha-D-Man-(1-&gt;2)-alpha-D-Man-(1-&gt;3)-alpha-D-Man-(1-&gt;6)]-beta-D-Man-(1-&gt;4)-beta-D-GlcNAc-(1-&gt;4)-alpha-D-GlcNAc-diphospho-di-trans,poly-cis-dolichol + a di-trans,poly-cis-dolichyl beta-D-mannosyl phosphate = an alpha-D-Man-(1-&gt;2)-alpha-D-Man-(1-&gt;2)-alpha-D-Man-(1-&gt;3)-[alpha-D-Man-(1-&gt;2)-alpha-D-Man-(1-&gt;3)-[alpha-D-Man-(1-&gt;6)]-alpha-D-Man-(1-&gt;6)]-beta-D-Man-(1-&gt;4)-beta-D-GlcNAc-(1-&gt;4)-alpha-D-GlcNAc-diphospho-di-trans,poly-cis-dolichol + a di-trans,poly-cis-dolichyl phosphate + H(+)</text>
        <dbReference type="Rhea" id="RHEA:29535"/>
        <dbReference type="Rhea" id="RHEA-COMP:19498"/>
        <dbReference type="Rhea" id="RHEA-COMP:19501"/>
        <dbReference type="Rhea" id="RHEA-COMP:19518"/>
        <dbReference type="Rhea" id="RHEA-COMP:19519"/>
        <dbReference type="ChEBI" id="CHEBI:15378"/>
        <dbReference type="ChEBI" id="CHEBI:57683"/>
        <dbReference type="ChEBI" id="CHEBI:58211"/>
        <dbReference type="ChEBI" id="CHEBI:132517"/>
        <dbReference type="ChEBI" id="CHEBI:132519"/>
        <dbReference type="EC" id="2.4.1.260"/>
    </reaction>
    <physiologicalReaction direction="left-to-right" evidence="11">
        <dbReference type="Rhea" id="RHEA:29536"/>
    </physiologicalReaction>
</comment>
<proteinExistence type="inferred from homology"/>
<accession>A0A165NV15</accession>
<evidence type="ECO:0000313" key="13">
    <source>
        <dbReference type="EMBL" id="KZT67408.1"/>
    </source>
</evidence>
<gene>
    <name evidence="13" type="ORF">DAEQUDRAFT_673185</name>
</gene>